<sequence>MSETKSKESQQKQNLIMIGGQYALKSCIYRGRIHNLYLAINKQHPENYFIVRLFIYLIGQHKHRQHLRGREAVEKMEYWYKKQVMNLSDIHANSISFRRYSTIKYKLLLLSI</sequence>
<keyword evidence="2" id="KW-1185">Reference proteome</keyword>
<name>A0A8S1MEH6_PARPR</name>
<dbReference type="OMA" id="DIHANSI"/>
<protein>
    <submittedName>
        <fullName evidence="1">Uncharacterized protein</fullName>
    </submittedName>
</protein>
<proteinExistence type="predicted"/>
<accession>A0A8S1MEH6</accession>
<organism evidence="1 2">
    <name type="scientific">Paramecium primaurelia</name>
    <dbReference type="NCBI Taxonomy" id="5886"/>
    <lineage>
        <taxon>Eukaryota</taxon>
        <taxon>Sar</taxon>
        <taxon>Alveolata</taxon>
        <taxon>Ciliophora</taxon>
        <taxon>Intramacronucleata</taxon>
        <taxon>Oligohymenophorea</taxon>
        <taxon>Peniculida</taxon>
        <taxon>Parameciidae</taxon>
        <taxon>Paramecium</taxon>
    </lineage>
</organism>
<comment type="caution">
    <text evidence="1">The sequence shown here is derived from an EMBL/GenBank/DDBJ whole genome shotgun (WGS) entry which is preliminary data.</text>
</comment>
<gene>
    <name evidence="1" type="ORF">PPRIM_AZ9-3.1.T0600103</name>
</gene>
<reference evidence="1" key="1">
    <citation type="submission" date="2021-01" db="EMBL/GenBank/DDBJ databases">
        <authorList>
            <consortium name="Genoscope - CEA"/>
            <person name="William W."/>
        </authorList>
    </citation>
    <scope>NUCLEOTIDE SEQUENCE</scope>
</reference>
<evidence type="ECO:0000313" key="2">
    <source>
        <dbReference type="Proteomes" id="UP000688137"/>
    </source>
</evidence>
<evidence type="ECO:0000313" key="1">
    <source>
        <dbReference type="EMBL" id="CAD8078538.1"/>
    </source>
</evidence>
<dbReference type="Proteomes" id="UP000688137">
    <property type="component" value="Unassembled WGS sequence"/>
</dbReference>
<dbReference type="EMBL" id="CAJJDM010000061">
    <property type="protein sequence ID" value="CAD8078538.1"/>
    <property type="molecule type" value="Genomic_DNA"/>
</dbReference>
<dbReference type="AlphaFoldDB" id="A0A8S1MEH6"/>